<protein>
    <recommendedName>
        <fullName evidence="1">peptide-methionine (R)-S-oxide reductase</fullName>
        <ecNumber evidence="1">1.8.4.12</ecNumber>
    </recommendedName>
</protein>
<dbReference type="PANTHER" id="PTHR10173:SF57">
    <property type="entry name" value="PEPTIDE-METHIONINE (R)-S-OXIDE REDUCTASE"/>
    <property type="match status" value="1"/>
</dbReference>
<comment type="catalytic activity">
    <reaction evidence="3">
        <text>L-methionyl-[protein] + [thioredoxin]-disulfide + H2O = L-methionyl-(R)-S-oxide-[protein] + [thioredoxin]-dithiol</text>
        <dbReference type="Rhea" id="RHEA:24164"/>
        <dbReference type="Rhea" id="RHEA-COMP:10698"/>
        <dbReference type="Rhea" id="RHEA-COMP:10700"/>
        <dbReference type="Rhea" id="RHEA-COMP:12313"/>
        <dbReference type="Rhea" id="RHEA-COMP:12314"/>
        <dbReference type="ChEBI" id="CHEBI:15377"/>
        <dbReference type="ChEBI" id="CHEBI:16044"/>
        <dbReference type="ChEBI" id="CHEBI:29950"/>
        <dbReference type="ChEBI" id="CHEBI:45764"/>
        <dbReference type="ChEBI" id="CHEBI:50058"/>
        <dbReference type="EC" id="1.8.4.12"/>
    </reaction>
</comment>
<dbReference type="Gene3D" id="2.170.150.20">
    <property type="entry name" value="Peptide methionine sulfoxide reductase"/>
    <property type="match status" value="1"/>
</dbReference>
<dbReference type="Proteomes" id="UP000026249">
    <property type="component" value="Unassembled WGS sequence"/>
</dbReference>
<dbReference type="SUPFAM" id="SSF51316">
    <property type="entry name" value="Mss4-like"/>
    <property type="match status" value="1"/>
</dbReference>
<gene>
    <name evidence="5" type="ORF">ACMU_06595</name>
</gene>
<evidence type="ECO:0000256" key="2">
    <source>
        <dbReference type="ARBA" id="ARBA00023002"/>
    </source>
</evidence>
<organism evidence="5 6">
    <name type="scientific">Actibacterium mucosum KCTC 23349</name>
    <dbReference type="NCBI Taxonomy" id="1454373"/>
    <lineage>
        <taxon>Bacteria</taxon>
        <taxon>Pseudomonadati</taxon>
        <taxon>Pseudomonadota</taxon>
        <taxon>Alphaproteobacteria</taxon>
        <taxon>Rhodobacterales</taxon>
        <taxon>Roseobacteraceae</taxon>
        <taxon>Actibacterium</taxon>
    </lineage>
</organism>
<proteinExistence type="predicted"/>
<keyword evidence="6" id="KW-1185">Reference proteome</keyword>
<sequence>MAEDIKFGRRAFLGSAAMGAAGLGAAPALASAETGYSYEVQRSDAEWRAMLTDEEYGILREGQTEQPRTSLYWADNPDGTYHCKGCDLHVYSSEWKVVWKSKGWVFFRHSEGNATMTAIDRVIPPAYGGNGMANPNAQRALIETHCRRCGSHLGHTLMINLMVIHCINGKALNFRPVEA</sequence>
<evidence type="ECO:0000313" key="5">
    <source>
        <dbReference type="EMBL" id="KAJ56607.1"/>
    </source>
</evidence>
<evidence type="ECO:0000256" key="1">
    <source>
        <dbReference type="ARBA" id="ARBA00012499"/>
    </source>
</evidence>
<dbReference type="InterPro" id="IPR006311">
    <property type="entry name" value="TAT_signal"/>
</dbReference>
<dbReference type="PANTHER" id="PTHR10173">
    <property type="entry name" value="METHIONINE SULFOXIDE REDUCTASE"/>
    <property type="match status" value="1"/>
</dbReference>
<dbReference type="PROSITE" id="PS51318">
    <property type="entry name" value="TAT"/>
    <property type="match status" value="1"/>
</dbReference>
<dbReference type="Pfam" id="PF01641">
    <property type="entry name" value="SelR"/>
    <property type="match status" value="1"/>
</dbReference>
<comment type="caution">
    <text evidence="5">The sequence shown here is derived from an EMBL/GenBank/DDBJ whole genome shotgun (WGS) entry which is preliminary data.</text>
</comment>
<reference evidence="5 6" key="1">
    <citation type="submission" date="2014-03" db="EMBL/GenBank/DDBJ databases">
        <title>Draft Genome Sequence of Actibacterium mucosum KCTC 23349, a Marine Alphaproteobacterium with Complex Ionic Requirements Isolated from Mediterranean Seawater at Malvarrosa Beach, Valencia, Spain.</title>
        <authorList>
            <person name="Arahal D.R."/>
            <person name="Shao Z."/>
            <person name="Lai Q."/>
            <person name="Pujalte M.J."/>
        </authorList>
    </citation>
    <scope>NUCLEOTIDE SEQUENCE [LARGE SCALE GENOMIC DNA]</scope>
    <source>
        <strain evidence="5 6">KCTC 23349</strain>
    </source>
</reference>
<accession>A0A037ZM35</accession>
<name>A0A037ZM35_9RHOB</name>
<dbReference type="InterPro" id="IPR028427">
    <property type="entry name" value="Met_Sox_Rdtase_MsrB"/>
</dbReference>
<evidence type="ECO:0000313" key="6">
    <source>
        <dbReference type="Proteomes" id="UP000026249"/>
    </source>
</evidence>
<dbReference type="PROSITE" id="PS51790">
    <property type="entry name" value="MSRB"/>
    <property type="match status" value="1"/>
</dbReference>
<dbReference type="InterPro" id="IPR002579">
    <property type="entry name" value="Met_Sox_Rdtase_MsrB_dom"/>
</dbReference>
<dbReference type="EMBL" id="JFKE01000002">
    <property type="protein sequence ID" value="KAJ56607.1"/>
    <property type="molecule type" value="Genomic_DNA"/>
</dbReference>
<dbReference type="GO" id="GO:0005737">
    <property type="term" value="C:cytoplasm"/>
    <property type="evidence" value="ECO:0007669"/>
    <property type="project" value="TreeGrafter"/>
</dbReference>
<dbReference type="STRING" id="1454373.ACMU_06595"/>
<keyword evidence="2" id="KW-0560">Oxidoreductase</keyword>
<dbReference type="InterPro" id="IPR011057">
    <property type="entry name" value="Mss4-like_sf"/>
</dbReference>
<dbReference type="GO" id="GO:0033743">
    <property type="term" value="F:peptide-methionine (R)-S-oxide reductase activity"/>
    <property type="evidence" value="ECO:0007669"/>
    <property type="project" value="UniProtKB-EC"/>
</dbReference>
<dbReference type="AlphaFoldDB" id="A0A037ZM35"/>
<dbReference type="GO" id="GO:0006979">
    <property type="term" value="P:response to oxidative stress"/>
    <property type="evidence" value="ECO:0007669"/>
    <property type="project" value="InterPro"/>
</dbReference>
<dbReference type="EC" id="1.8.4.12" evidence="1"/>
<evidence type="ECO:0000259" key="4">
    <source>
        <dbReference type="PROSITE" id="PS51790"/>
    </source>
</evidence>
<dbReference type="GO" id="GO:0030091">
    <property type="term" value="P:protein repair"/>
    <property type="evidence" value="ECO:0007669"/>
    <property type="project" value="InterPro"/>
</dbReference>
<dbReference type="OrthoDB" id="7864567at2"/>
<feature type="domain" description="MsrB" evidence="4">
    <location>
        <begin position="44"/>
        <end position="177"/>
    </location>
</feature>
<evidence type="ECO:0000256" key="3">
    <source>
        <dbReference type="ARBA" id="ARBA00048488"/>
    </source>
</evidence>
<dbReference type="RefSeq" id="WP_035256803.1">
    <property type="nucleotide sequence ID" value="NZ_JFKE01000002.1"/>
</dbReference>